<dbReference type="Gene3D" id="1.20.1370.10">
    <property type="entry name" value="Hemocyanin, N-terminal domain"/>
    <property type="match status" value="1"/>
</dbReference>
<dbReference type="InterPro" id="IPR013788">
    <property type="entry name" value="Hemocyanin/hexamerin"/>
</dbReference>
<dbReference type="InterPro" id="IPR036697">
    <property type="entry name" value="Hemocyanin_N_sf"/>
</dbReference>
<protein>
    <submittedName>
        <fullName evidence="4">Basic juvenile hormone-suppressible protein 2-like</fullName>
    </submittedName>
</protein>
<dbReference type="GeneID" id="113216224"/>
<name>A0A9C6U9M6_FRAOC</name>
<dbReference type="GO" id="GO:0005576">
    <property type="term" value="C:extracellular region"/>
    <property type="evidence" value="ECO:0007669"/>
    <property type="project" value="UniProtKB-ARBA"/>
</dbReference>
<sequence>MHKATIALLAALAVASALQIPNHNVHHGNYQNTKTGGQDVAQKQKYILQLLKNVSQKNMYPELVALGQAWNPEQFANQYAHPTVVKKFVSMYKQGMLPQGEIFHVHNDSHLKEAVALFDMFYFAKDFETFIQTAAWARDHVNEGQFVYALCVAAVHRDDCDATTDAHAYTQAIFNKNVNGFDNVFQTGPQYTPSHKLVNENIYQQDDEVRSFM</sequence>
<dbReference type="Pfam" id="PF03722">
    <property type="entry name" value="Hemocyanin_N"/>
    <property type="match status" value="1"/>
</dbReference>
<evidence type="ECO:0000256" key="1">
    <source>
        <dbReference type="SAM" id="SignalP"/>
    </source>
</evidence>
<dbReference type="SUPFAM" id="SSF48050">
    <property type="entry name" value="Hemocyanin, N-terminal domain"/>
    <property type="match status" value="1"/>
</dbReference>
<evidence type="ECO:0000313" key="4">
    <source>
        <dbReference type="RefSeq" id="XP_052126024.1"/>
    </source>
</evidence>
<evidence type="ECO:0000259" key="2">
    <source>
        <dbReference type="Pfam" id="PF03722"/>
    </source>
</evidence>
<keyword evidence="3" id="KW-1185">Reference proteome</keyword>
<organism evidence="3 4">
    <name type="scientific">Frankliniella occidentalis</name>
    <name type="common">Western flower thrips</name>
    <name type="synonym">Euthrips occidentalis</name>
    <dbReference type="NCBI Taxonomy" id="133901"/>
    <lineage>
        <taxon>Eukaryota</taxon>
        <taxon>Metazoa</taxon>
        <taxon>Ecdysozoa</taxon>
        <taxon>Arthropoda</taxon>
        <taxon>Hexapoda</taxon>
        <taxon>Insecta</taxon>
        <taxon>Pterygota</taxon>
        <taxon>Neoptera</taxon>
        <taxon>Paraneoptera</taxon>
        <taxon>Thysanoptera</taxon>
        <taxon>Terebrantia</taxon>
        <taxon>Thripoidea</taxon>
        <taxon>Thripidae</taxon>
        <taxon>Frankliniella</taxon>
    </lineage>
</organism>
<dbReference type="KEGG" id="foc:113216224"/>
<feature type="domain" description="Hemocyanin N-terminal" evidence="2">
    <location>
        <begin position="41"/>
        <end position="161"/>
    </location>
</feature>
<accession>A0A9C6U9M6</accession>
<dbReference type="PANTHER" id="PTHR11511:SF5">
    <property type="entry name" value="FAT-BODY PROTEIN 1-RELATED"/>
    <property type="match status" value="1"/>
</dbReference>
<dbReference type="OrthoDB" id="6371642at2759"/>
<reference evidence="4" key="1">
    <citation type="submission" date="2025-08" db="UniProtKB">
        <authorList>
            <consortium name="RefSeq"/>
        </authorList>
    </citation>
    <scope>IDENTIFICATION</scope>
    <source>
        <tissue evidence="4">Whole organism</tissue>
    </source>
</reference>
<dbReference type="InterPro" id="IPR005204">
    <property type="entry name" value="Hemocyanin_N"/>
</dbReference>
<dbReference type="AlphaFoldDB" id="A0A9C6U9M6"/>
<evidence type="ECO:0000313" key="3">
    <source>
        <dbReference type="Proteomes" id="UP000504606"/>
    </source>
</evidence>
<feature type="chain" id="PRO_5038372445" evidence="1">
    <location>
        <begin position="18"/>
        <end position="213"/>
    </location>
</feature>
<feature type="signal peptide" evidence="1">
    <location>
        <begin position="1"/>
        <end position="17"/>
    </location>
</feature>
<proteinExistence type="predicted"/>
<gene>
    <name evidence="4" type="primary">LOC113216224</name>
</gene>
<dbReference type="RefSeq" id="XP_052126024.1">
    <property type="nucleotide sequence ID" value="XM_052270064.1"/>
</dbReference>
<keyword evidence="1" id="KW-0732">Signal</keyword>
<dbReference type="PANTHER" id="PTHR11511">
    <property type="entry name" value="LARVAL STORAGE PROTEIN/PHENOLOXIDASE"/>
    <property type="match status" value="1"/>
</dbReference>
<dbReference type="Proteomes" id="UP000504606">
    <property type="component" value="Unplaced"/>
</dbReference>